<name>A0A7H8V6Q0_STRSA</name>
<evidence type="ECO:0000256" key="6">
    <source>
        <dbReference type="ARBA" id="ARBA00023287"/>
    </source>
</evidence>
<evidence type="ECO:0000256" key="5">
    <source>
        <dbReference type="ARBA" id="ARBA00023044"/>
    </source>
</evidence>
<gene>
    <name evidence="7" type="ORF">FFV08_04915</name>
</gene>
<sequence length="42" mass="4834">MNKKESFEQFNALSPEELENISGGGQNWSRVISNWFEAVFGR</sequence>
<comment type="function">
    <text evidence="1">Acts as a pheromone, induces cells to develop competence for genetic transformation.</text>
</comment>
<dbReference type="InterPro" id="IPR004288">
    <property type="entry name" value="Competence_ComC"/>
</dbReference>
<dbReference type="Proteomes" id="UP000509410">
    <property type="component" value="Chromosome"/>
</dbReference>
<keyword evidence="4" id="KW-0964">Secreted</keyword>
<comment type="subcellular location">
    <subcellularLocation>
        <location evidence="2">Secreted</location>
    </subcellularLocation>
</comment>
<dbReference type="GO" id="GO:0030420">
    <property type="term" value="P:establishment of competence for transformation"/>
    <property type="evidence" value="ECO:0007669"/>
    <property type="project" value="UniProtKB-KW"/>
</dbReference>
<dbReference type="EMBL" id="CP040556">
    <property type="protein sequence ID" value="QLB52041.1"/>
    <property type="molecule type" value="Genomic_DNA"/>
</dbReference>
<evidence type="ECO:0000256" key="3">
    <source>
        <dbReference type="ARBA" id="ARBA00009039"/>
    </source>
</evidence>
<keyword evidence="5" id="KW-0588">Pheromone</keyword>
<evidence type="ECO:0000256" key="2">
    <source>
        <dbReference type="ARBA" id="ARBA00004613"/>
    </source>
</evidence>
<evidence type="ECO:0000313" key="8">
    <source>
        <dbReference type="Proteomes" id="UP000509410"/>
    </source>
</evidence>
<reference evidence="7 8" key="1">
    <citation type="submission" date="2019-05" db="EMBL/GenBank/DDBJ databases">
        <title>The organization of the Streptococcus sanguinis genomes.</title>
        <authorList>
            <person name="Wu C.H."/>
            <person name="Chen Y.Y.M."/>
            <person name="Wang H.Y."/>
        </authorList>
    </citation>
    <scope>NUCLEOTIDE SEQUENCE [LARGE SCALE GENOMIC DNA]</scope>
    <source>
        <strain evidence="7 8">CGMH010</strain>
    </source>
</reference>
<accession>A0A7H8V6Q0</accession>
<protein>
    <submittedName>
        <fullName evidence="7">ComC/BlpC family leader-containing pheromone/bacteriocin</fullName>
    </submittedName>
</protein>
<dbReference type="GO" id="GO:0005186">
    <property type="term" value="F:pheromone activity"/>
    <property type="evidence" value="ECO:0007669"/>
    <property type="project" value="UniProtKB-KW"/>
</dbReference>
<dbReference type="AlphaFoldDB" id="A0A7H8V6Q0"/>
<organism evidence="7 8">
    <name type="scientific">Streptococcus sanguinis</name>
    <dbReference type="NCBI Taxonomy" id="1305"/>
    <lineage>
        <taxon>Bacteria</taxon>
        <taxon>Bacillati</taxon>
        <taxon>Bacillota</taxon>
        <taxon>Bacilli</taxon>
        <taxon>Lactobacillales</taxon>
        <taxon>Streptococcaceae</taxon>
        <taxon>Streptococcus</taxon>
    </lineage>
</organism>
<keyword evidence="6" id="KW-0178">Competence</keyword>
<evidence type="ECO:0000313" key="7">
    <source>
        <dbReference type="EMBL" id="QLB52041.1"/>
    </source>
</evidence>
<dbReference type="Pfam" id="PF03047">
    <property type="entry name" value="ComC"/>
    <property type="match status" value="1"/>
</dbReference>
<proteinExistence type="inferred from homology"/>
<dbReference type="GO" id="GO:0005576">
    <property type="term" value="C:extracellular region"/>
    <property type="evidence" value="ECO:0007669"/>
    <property type="project" value="UniProtKB-SubCell"/>
</dbReference>
<evidence type="ECO:0000256" key="1">
    <source>
        <dbReference type="ARBA" id="ARBA00002667"/>
    </source>
</evidence>
<evidence type="ECO:0000256" key="4">
    <source>
        <dbReference type="ARBA" id="ARBA00022525"/>
    </source>
</evidence>
<comment type="similarity">
    <text evidence="3">Belongs to the ComC family.</text>
</comment>